<evidence type="ECO:0000256" key="12">
    <source>
        <dbReference type="ARBA" id="ARBA00022840"/>
    </source>
</evidence>
<evidence type="ECO:0000256" key="18">
    <source>
        <dbReference type="ARBA" id="ARBA00023113"/>
    </source>
</evidence>
<evidence type="ECO:0000256" key="1">
    <source>
        <dbReference type="ARBA" id="ARBA00002180"/>
    </source>
</evidence>
<evidence type="ECO:0000256" key="5">
    <source>
        <dbReference type="ARBA" id="ARBA00022695"/>
    </source>
</evidence>
<dbReference type="InterPro" id="IPR013103">
    <property type="entry name" value="RVT_2"/>
</dbReference>
<keyword evidence="14" id="KW-0694">RNA-binding</keyword>
<proteinExistence type="predicted"/>
<dbReference type="KEGG" id="ani:ANIA_04289"/>
<keyword evidence="10" id="KW-0255">Endonuclease</keyword>
<organism evidence="26 27">
    <name type="scientific">Emericella nidulans (strain FGSC A4 / ATCC 38163 / CBS 112.46 / NRRL 194 / M139)</name>
    <name type="common">Aspergillus nidulans</name>
    <dbReference type="NCBI Taxonomy" id="227321"/>
    <lineage>
        <taxon>Eukaryota</taxon>
        <taxon>Fungi</taxon>
        <taxon>Dikarya</taxon>
        <taxon>Ascomycota</taxon>
        <taxon>Pezizomycotina</taxon>
        <taxon>Eurotiomycetes</taxon>
        <taxon>Eurotiomycetidae</taxon>
        <taxon>Eurotiales</taxon>
        <taxon>Aspergillaceae</taxon>
        <taxon>Aspergillus</taxon>
        <taxon>Aspergillus subgen. Nidulantes</taxon>
    </lineage>
</organism>
<evidence type="ECO:0000256" key="11">
    <source>
        <dbReference type="ARBA" id="ARBA00022801"/>
    </source>
</evidence>
<evidence type="ECO:0000256" key="4">
    <source>
        <dbReference type="ARBA" id="ARBA00022670"/>
    </source>
</evidence>
<feature type="region of interest" description="Disordered" evidence="24">
    <location>
        <begin position="851"/>
        <end position="964"/>
    </location>
</feature>
<keyword evidence="4" id="KW-0645">Protease</keyword>
<dbReference type="GO" id="GO:0006508">
    <property type="term" value="P:proteolysis"/>
    <property type="evidence" value="ECO:0007669"/>
    <property type="project" value="UniProtKB-KW"/>
</dbReference>
<dbReference type="GO" id="GO:0003964">
    <property type="term" value="F:RNA-directed DNA polymerase activity"/>
    <property type="evidence" value="ECO:0007669"/>
    <property type="project" value="UniProtKB-KW"/>
</dbReference>
<keyword evidence="2" id="KW-0815">Transposition</keyword>
<keyword evidence="3" id="KW-1188">Viral release from host cell</keyword>
<dbReference type="GO" id="GO:0046872">
    <property type="term" value="F:metal ion binding"/>
    <property type="evidence" value="ECO:0007669"/>
    <property type="project" value="UniProtKB-KW"/>
</dbReference>
<dbReference type="EMBL" id="BN001302">
    <property type="protein sequence ID" value="CBF74296.1"/>
    <property type="molecule type" value="Genomic_DNA"/>
</dbReference>
<dbReference type="GeneID" id="2873709"/>
<dbReference type="GO" id="GO:0003677">
    <property type="term" value="F:DNA binding"/>
    <property type="evidence" value="ECO:0007669"/>
    <property type="project" value="UniProtKB-KW"/>
</dbReference>
<feature type="region of interest" description="Disordered" evidence="24">
    <location>
        <begin position="1440"/>
        <end position="1460"/>
    </location>
</feature>
<dbReference type="OMA" id="QIHKQAR"/>
<dbReference type="GO" id="GO:0015074">
    <property type="term" value="P:DNA integration"/>
    <property type="evidence" value="ECO:0007669"/>
    <property type="project" value="UniProtKB-KW"/>
</dbReference>
<dbReference type="InterPro" id="IPR057670">
    <property type="entry name" value="SH3_retrovirus"/>
</dbReference>
<dbReference type="Pfam" id="PF25597">
    <property type="entry name" value="SH3_retrovirus"/>
    <property type="match status" value="1"/>
</dbReference>
<accession>C8V3R7</accession>
<dbReference type="InterPro" id="IPR054722">
    <property type="entry name" value="PolX-like_BBD"/>
</dbReference>
<dbReference type="Pfam" id="PF07727">
    <property type="entry name" value="RVT_2"/>
    <property type="match status" value="1"/>
</dbReference>
<dbReference type="SUPFAM" id="SSF53098">
    <property type="entry name" value="Ribonuclease H-like"/>
    <property type="match status" value="1"/>
</dbReference>
<keyword evidence="15" id="KW-0229">DNA integration</keyword>
<evidence type="ECO:0000256" key="9">
    <source>
        <dbReference type="ARBA" id="ARBA00022750"/>
    </source>
</evidence>
<dbReference type="HOGENOM" id="CLU_001650_18_4_1"/>
<dbReference type="InterPro" id="IPR012337">
    <property type="entry name" value="RNaseH-like_sf"/>
</dbReference>
<keyword evidence="17" id="KW-0808">Transferase</keyword>
<dbReference type="InterPro" id="IPR043502">
    <property type="entry name" value="DNA/RNA_pol_sf"/>
</dbReference>
<dbReference type="Pfam" id="PF22936">
    <property type="entry name" value="Pol_BBD"/>
    <property type="match status" value="1"/>
</dbReference>
<evidence type="ECO:0000256" key="22">
    <source>
        <dbReference type="ARBA" id="ARBA00048173"/>
    </source>
</evidence>
<reference evidence="27" key="1">
    <citation type="journal article" date="2005" name="Nature">
        <title>Sequencing of Aspergillus nidulans and comparative analysis with A. fumigatus and A. oryzae.</title>
        <authorList>
            <person name="Galagan J.E."/>
            <person name="Calvo S.E."/>
            <person name="Cuomo C."/>
            <person name="Ma L.J."/>
            <person name="Wortman J.R."/>
            <person name="Batzoglou S."/>
            <person name="Lee S.I."/>
            <person name="Basturkmen M."/>
            <person name="Spevak C.C."/>
            <person name="Clutterbuck J."/>
            <person name="Kapitonov V."/>
            <person name="Jurka J."/>
            <person name="Scazzocchio C."/>
            <person name="Farman M."/>
            <person name="Butler J."/>
            <person name="Purcell S."/>
            <person name="Harris S."/>
            <person name="Braus G.H."/>
            <person name="Draht O."/>
            <person name="Busch S."/>
            <person name="D'Enfert C."/>
            <person name="Bouchier C."/>
            <person name="Goldman G.H."/>
            <person name="Bell-Pedersen D."/>
            <person name="Griffiths-Jones S."/>
            <person name="Doonan J.H."/>
            <person name="Yu J."/>
            <person name="Vienken K."/>
            <person name="Pain A."/>
            <person name="Freitag M."/>
            <person name="Selker E.U."/>
            <person name="Archer D.B."/>
            <person name="Penalva M.A."/>
            <person name="Oakley B.R."/>
            <person name="Momany M."/>
            <person name="Tanaka T."/>
            <person name="Kumagai T."/>
            <person name="Asai K."/>
            <person name="Machida M."/>
            <person name="Nierman W.C."/>
            <person name="Denning D.W."/>
            <person name="Caddick M."/>
            <person name="Hynes M."/>
            <person name="Paoletti M."/>
            <person name="Fischer R."/>
            <person name="Miller B."/>
            <person name="Dyer P."/>
            <person name="Sachs M.S."/>
            <person name="Osmani S.A."/>
            <person name="Birren B.W."/>
        </authorList>
    </citation>
    <scope>NUCLEOTIDE SEQUENCE [LARGE SCALE GENOMIC DNA]</scope>
    <source>
        <strain evidence="27">FGSC A4 / ATCC 38163 / CBS 112.46 / NRRL 194 / M139</strain>
    </source>
</reference>
<evidence type="ECO:0000256" key="7">
    <source>
        <dbReference type="ARBA" id="ARBA00022723"/>
    </source>
</evidence>
<keyword evidence="16" id="KW-0695">RNA-directed DNA polymerase</keyword>
<feature type="domain" description="Integrase catalytic" evidence="25">
    <location>
        <begin position="546"/>
        <end position="716"/>
    </location>
</feature>
<evidence type="ECO:0000313" key="26">
    <source>
        <dbReference type="EMBL" id="CBF74296.1"/>
    </source>
</evidence>
<keyword evidence="13" id="KW-0460">Magnesium</keyword>
<protein>
    <recommendedName>
        <fullName evidence="25">Integrase catalytic domain-containing protein</fullName>
    </recommendedName>
</protein>
<keyword evidence="5" id="KW-0548">Nucleotidyltransferase</keyword>
<evidence type="ECO:0000256" key="19">
    <source>
        <dbReference type="ARBA" id="ARBA00023125"/>
    </source>
</evidence>
<keyword evidence="6" id="KW-0540">Nuclease</keyword>
<evidence type="ECO:0000256" key="23">
    <source>
        <dbReference type="ARBA" id="ARBA00049244"/>
    </source>
</evidence>
<evidence type="ECO:0000256" key="24">
    <source>
        <dbReference type="SAM" id="MobiDB-lite"/>
    </source>
</evidence>
<comment type="catalytic activity">
    <reaction evidence="22">
        <text>DNA(n) + a 2'-deoxyribonucleoside 5'-triphosphate = DNA(n+1) + diphosphate</text>
        <dbReference type="Rhea" id="RHEA:22508"/>
        <dbReference type="Rhea" id="RHEA-COMP:17339"/>
        <dbReference type="Rhea" id="RHEA-COMP:17340"/>
        <dbReference type="ChEBI" id="CHEBI:33019"/>
        <dbReference type="ChEBI" id="CHEBI:61560"/>
        <dbReference type="ChEBI" id="CHEBI:173112"/>
        <dbReference type="EC" id="2.7.7.49"/>
    </reaction>
</comment>
<keyword evidence="20" id="KW-0233">DNA recombination</keyword>
<evidence type="ECO:0000256" key="6">
    <source>
        <dbReference type="ARBA" id="ARBA00022722"/>
    </source>
</evidence>
<sequence length="1460" mass="165765">MLDRHSAAKVSVILRTRDDWQSWIEDIKSVALLSKVWGYVDPSKQEDELEEIPIEPEIPADDATSAEIKIFEIKYNQYQRIDRGIAAISEAIHNSLSAPLKHFYINNRESPYKVLRALKKQFAPKDQELQMMAIRRYQKARSMPIKQSNPEAWLTEFESAYYGMKQHDLPEAQDMYVIRDFLGAVMKASKEWAMIRRNLLHQSEYKSQTIADTIAAYREYLSDEMLYQDTKLDVAFAASPTLQGAGISNQTNRTNRVPYYMCGQKHFFRECPYVVISIRKPDFMEEPEIRKKFDDILKIPGAKCNMLKKAMELNKQTTVQNKETTVQHAMAAIMVGFSASEYSMLKESFILDSGATVHICNDKTRFKKLKQEPAGYLRAGNAVVPIEGTGVGDISPNCRGTSNVMISLQETAYVPGFHTNIISASRMKRAGFIWDFAEDRVVKNGHEVCRLAEYQGLWVVEQNGGNRAYAPANENAHAVRPKTSIKHSSKPLILAGNTDIWHKQFGHLNHEAIRHLPNAVKGIQIDDVEPPRSCETCKYSSAPRQISRRPANRATQAFERVHFDLIEFNKAWNGDRWCTHFYDEFTHMHFVYTHGKKNGCVDAAIHLVALIECQFGTKMKFYKSDNEQTLGGAFRTFTDLEGIIHEVSVVATPEQNGFAERSGGVLTSRARHMMIKARLPLDMWPVSMKAAAYILNRTLIRMLGWITPFEKATGKRPNMASLYTFGCRAYVRDQSLNQQNKTLKSKPRRLGGYLVGYKASNIWLIWIPSKQRIEAARDVIFDESSLYDPEQPNDDWEPLATDIDEIDDVQPNTDGETTYEGVDDCQNKVVSRDLNAVSDSPENAGREIVQSEAGNGSTSPPPGQLPTPESTSTAMPGSWDFNPAASSAEPPDRETVTEPPDRADSPSHWLLESLEEATEAAVEADVDRDVTPTPTSRSGGGILDNQSSSRPIRRRNREGLDQSLIIEGKRERRRNRDPNYEYGSFLPLPPRSWNELLKHPLKQDFILAAGKEYTGLKQKETFKVVDINEAANHEILPVIWIFTYKFDENGNYLKAKARICVRGDLQARSAEENRAGTASARAFRSLMALVAAFDLDTDQKDAINAFLNAWLDQVIYARMPEGFKQPGKVWKVLKALYGLRKSPKLWQEELSAMLQEYGLEAVPEEECLFTSINLLVLFYVDDIIIINRPTPEARTEANRFKEALEARYELRHMGEVGWFLNIRVIRDRPNRKLWLCQDAYMDQMAAKFHLNDMTRWPETPLQPNMKLLHNEEQATPGQIHEYQQKTGSALFPTIITRPDAALAVNELARFSRNPSPSHMEAINQVIAYLYHTRYLALEFSASEYADEIFICTSDASFANNEDRKSTGGYLCKLFGAPIEWKSGKQRAVTTSTTEAEYVALAEAAKATYWWRRVFKSLEFDPGHTFARNEASYAMLISTDHGSGRRSRKGDFISNGSLPIR</sequence>
<reference evidence="27" key="2">
    <citation type="journal article" date="2009" name="Fungal Genet. Biol.">
        <title>The 2008 update of the Aspergillus nidulans genome annotation: a community effort.</title>
        <authorList>
            <person name="Wortman J.R."/>
            <person name="Gilsenan J.M."/>
            <person name="Joardar V."/>
            <person name="Deegan J."/>
            <person name="Clutterbuck J."/>
            <person name="Andersen M.R."/>
            <person name="Archer D."/>
            <person name="Bencina M."/>
            <person name="Braus G."/>
            <person name="Coutinho P."/>
            <person name="von Dohren H."/>
            <person name="Doonan J."/>
            <person name="Driessen A.J."/>
            <person name="Durek P."/>
            <person name="Espeso E."/>
            <person name="Fekete E."/>
            <person name="Flipphi M."/>
            <person name="Estrada C.G."/>
            <person name="Geysens S."/>
            <person name="Goldman G."/>
            <person name="de Groot P.W."/>
            <person name="Hansen K."/>
            <person name="Harris S.D."/>
            <person name="Heinekamp T."/>
            <person name="Helmstaedt K."/>
            <person name="Henrissat B."/>
            <person name="Hofmann G."/>
            <person name="Homan T."/>
            <person name="Horio T."/>
            <person name="Horiuchi H."/>
            <person name="James S."/>
            <person name="Jones M."/>
            <person name="Karaffa L."/>
            <person name="Karanyi Z."/>
            <person name="Kato M."/>
            <person name="Keller N."/>
            <person name="Kelly D.E."/>
            <person name="Kiel J.A."/>
            <person name="Kim J.M."/>
            <person name="van der Klei I.J."/>
            <person name="Klis F.M."/>
            <person name="Kovalchuk A."/>
            <person name="Krasevec N."/>
            <person name="Kubicek C.P."/>
            <person name="Liu B."/>
            <person name="Maccabe A."/>
            <person name="Meyer V."/>
            <person name="Mirabito P."/>
            <person name="Miskei M."/>
            <person name="Mos M."/>
            <person name="Mullins J."/>
            <person name="Nelson D.R."/>
            <person name="Nielsen J."/>
            <person name="Oakley B.R."/>
            <person name="Osmani S.A."/>
            <person name="Pakula T."/>
            <person name="Paszewski A."/>
            <person name="Paulsen I."/>
            <person name="Pilsyk S."/>
            <person name="Pocsi I."/>
            <person name="Punt P.J."/>
            <person name="Ram A.F."/>
            <person name="Ren Q."/>
            <person name="Robellet X."/>
            <person name="Robson G."/>
            <person name="Seiboth B."/>
            <person name="van Solingen P."/>
            <person name="Specht T."/>
            <person name="Sun J."/>
            <person name="Taheri-Talesh N."/>
            <person name="Takeshita N."/>
            <person name="Ussery D."/>
            <person name="vanKuyk P.A."/>
            <person name="Visser H."/>
            <person name="van de Vondervoort P.J."/>
            <person name="de Vries R.P."/>
            <person name="Walton J."/>
            <person name="Xiang X."/>
            <person name="Xiong Y."/>
            <person name="Zeng A.P."/>
            <person name="Brandt B.W."/>
            <person name="Cornell M.J."/>
            <person name="van den Hondel C.A."/>
            <person name="Visser J."/>
            <person name="Oliver S.G."/>
            <person name="Turner G."/>
        </authorList>
    </citation>
    <scope>GENOME REANNOTATION</scope>
    <source>
        <strain evidence="27">FGSC A4 / ATCC 38163 / CBS 112.46 / NRRL 194 / M139</strain>
    </source>
</reference>
<dbReference type="Gene3D" id="3.30.420.10">
    <property type="entry name" value="Ribonuclease H-like superfamily/Ribonuclease H"/>
    <property type="match status" value="1"/>
</dbReference>
<comment type="function">
    <text evidence="1">The aspartyl protease (PR) mediates the proteolytic cleavages of the Gag and Gag-Pol polyproteins after assembly of the VLP.</text>
</comment>
<dbReference type="GO" id="GO:0005634">
    <property type="term" value="C:nucleus"/>
    <property type="evidence" value="ECO:0007669"/>
    <property type="project" value="UniProtKB-ARBA"/>
</dbReference>
<dbReference type="InterPro" id="IPR036397">
    <property type="entry name" value="RNaseH_sf"/>
</dbReference>
<keyword evidence="27" id="KW-1185">Reference proteome</keyword>
<evidence type="ECO:0000256" key="20">
    <source>
        <dbReference type="ARBA" id="ARBA00023172"/>
    </source>
</evidence>
<evidence type="ECO:0000256" key="14">
    <source>
        <dbReference type="ARBA" id="ARBA00022884"/>
    </source>
</evidence>
<evidence type="ECO:0000256" key="15">
    <source>
        <dbReference type="ARBA" id="ARBA00022908"/>
    </source>
</evidence>
<dbReference type="InterPro" id="IPR001584">
    <property type="entry name" value="Integrase_cat-core"/>
</dbReference>
<dbReference type="PANTHER" id="PTHR42648">
    <property type="entry name" value="TRANSPOSASE, PUTATIVE-RELATED"/>
    <property type="match status" value="1"/>
</dbReference>
<comment type="catalytic activity">
    <reaction evidence="23">
        <text>DNA(n) + a 2'-deoxyribonucleoside 5'-triphosphate = DNA(n+1) + diphosphate</text>
        <dbReference type="Rhea" id="RHEA:22508"/>
        <dbReference type="Rhea" id="RHEA-COMP:17339"/>
        <dbReference type="Rhea" id="RHEA-COMP:17340"/>
        <dbReference type="ChEBI" id="CHEBI:33019"/>
        <dbReference type="ChEBI" id="CHEBI:61560"/>
        <dbReference type="ChEBI" id="CHEBI:173112"/>
        <dbReference type="EC" id="2.7.7.7"/>
    </reaction>
</comment>
<dbReference type="Proteomes" id="UP000000560">
    <property type="component" value="Chromosome II"/>
</dbReference>
<dbReference type="GO" id="GO:0004519">
    <property type="term" value="F:endonuclease activity"/>
    <property type="evidence" value="ECO:0007669"/>
    <property type="project" value="UniProtKB-KW"/>
</dbReference>
<keyword evidence="9" id="KW-0064">Aspartyl protease</keyword>
<evidence type="ECO:0000313" key="27">
    <source>
        <dbReference type="Proteomes" id="UP000000560"/>
    </source>
</evidence>
<dbReference type="PROSITE" id="PS50994">
    <property type="entry name" value="INTEGRASE"/>
    <property type="match status" value="1"/>
</dbReference>
<keyword evidence="17" id="KW-0239">DNA-directed DNA polymerase</keyword>
<dbReference type="SUPFAM" id="SSF56672">
    <property type="entry name" value="DNA/RNA polymerases"/>
    <property type="match status" value="1"/>
</dbReference>
<dbReference type="eggNOG" id="KOG0017">
    <property type="taxonomic scope" value="Eukaryota"/>
</dbReference>
<dbReference type="CDD" id="cd09272">
    <property type="entry name" value="RNase_HI_RT_Ty1"/>
    <property type="match status" value="1"/>
</dbReference>
<dbReference type="GO" id="GO:0004190">
    <property type="term" value="F:aspartic-type endopeptidase activity"/>
    <property type="evidence" value="ECO:0007669"/>
    <property type="project" value="UniProtKB-KW"/>
</dbReference>
<evidence type="ECO:0000256" key="21">
    <source>
        <dbReference type="ARBA" id="ARBA00023268"/>
    </source>
</evidence>
<keyword evidence="18" id="KW-0917">Virion maturation</keyword>
<evidence type="ECO:0000256" key="3">
    <source>
        <dbReference type="ARBA" id="ARBA00022612"/>
    </source>
</evidence>
<dbReference type="GO" id="GO:0006310">
    <property type="term" value="P:DNA recombination"/>
    <property type="evidence" value="ECO:0007669"/>
    <property type="project" value="UniProtKB-KW"/>
</dbReference>
<evidence type="ECO:0000256" key="2">
    <source>
        <dbReference type="ARBA" id="ARBA00022578"/>
    </source>
</evidence>
<dbReference type="GO" id="GO:0003723">
    <property type="term" value="F:RNA binding"/>
    <property type="evidence" value="ECO:0007669"/>
    <property type="project" value="UniProtKB-KW"/>
</dbReference>
<name>C8V3R7_EMENI</name>
<feature type="compositionally biased region" description="Basic and acidic residues" evidence="24">
    <location>
        <begin position="890"/>
        <end position="905"/>
    </location>
</feature>
<dbReference type="PANTHER" id="PTHR42648:SF11">
    <property type="entry name" value="TRANSPOSON TY4-P GAG-POL POLYPROTEIN"/>
    <property type="match status" value="1"/>
</dbReference>
<dbReference type="GO" id="GO:0003887">
    <property type="term" value="F:DNA-directed DNA polymerase activity"/>
    <property type="evidence" value="ECO:0007669"/>
    <property type="project" value="UniProtKB-KW"/>
</dbReference>
<evidence type="ECO:0000256" key="13">
    <source>
        <dbReference type="ARBA" id="ARBA00022842"/>
    </source>
</evidence>
<dbReference type="GO" id="GO:0032196">
    <property type="term" value="P:transposition"/>
    <property type="evidence" value="ECO:0007669"/>
    <property type="project" value="UniProtKB-KW"/>
</dbReference>
<evidence type="ECO:0000256" key="8">
    <source>
        <dbReference type="ARBA" id="ARBA00022741"/>
    </source>
</evidence>
<feature type="compositionally biased region" description="Acidic residues" evidence="24">
    <location>
        <begin position="913"/>
        <end position="924"/>
    </location>
</feature>
<evidence type="ECO:0000256" key="16">
    <source>
        <dbReference type="ARBA" id="ARBA00022918"/>
    </source>
</evidence>
<keyword evidence="8" id="KW-0547">Nucleotide-binding</keyword>
<dbReference type="InParanoid" id="C8V3R7"/>
<dbReference type="GO" id="GO:0005524">
    <property type="term" value="F:ATP binding"/>
    <property type="evidence" value="ECO:0007669"/>
    <property type="project" value="UniProtKB-KW"/>
</dbReference>
<dbReference type="VEuPathDB" id="FungiDB:AN4289"/>
<gene>
    <name evidence="26" type="ORF">ANIA_04289</name>
</gene>
<keyword evidence="12" id="KW-0067">ATP-binding</keyword>
<dbReference type="RefSeq" id="XP_050467305.1">
    <property type="nucleotide sequence ID" value="XM_050611260.1"/>
</dbReference>
<keyword evidence="19" id="KW-0238">DNA-binding</keyword>
<dbReference type="OrthoDB" id="4501190at2759"/>
<keyword evidence="21" id="KW-0511">Multifunctional enzyme</keyword>
<evidence type="ECO:0000256" key="17">
    <source>
        <dbReference type="ARBA" id="ARBA00022932"/>
    </source>
</evidence>
<evidence type="ECO:0000256" key="10">
    <source>
        <dbReference type="ARBA" id="ARBA00022759"/>
    </source>
</evidence>
<keyword evidence="11" id="KW-0378">Hydrolase</keyword>
<keyword evidence="7" id="KW-0479">Metal-binding</keyword>
<dbReference type="InterPro" id="IPR039537">
    <property type="entry name" value="Retrotran_Ty1/copia-like"/>
</dbReference>
<evidence type="ECO:0000259" key="25">
    <source>
        <dbReference type="PROSITE" id="PS50994"/>
    </source>
</evidence>